<dbReference type="Proteomes" id="UP000055024">
    <property type="component" value="Unassembled WGS sequence"/>
</dbReference>
<dbReference type="AlphaFoldDB" id="A0A0V1H940"/>
<organism evidence="1 2">
    <name type="scientific">Trichinella zimbabwensis</name>
    <dbReference type="NCBI Taxonomy" id="268475"/>
    <lineage>
        <taxon>Eukaryota</taxon>
        <taxon>Metazoa</taxon>
        <taxon>Ecdysozoa</taxon>
        <taxon>Nematoda</taxon>
        <taxon>Enoplea</taxon>
        <taxon>Dorylaimia</taxon>
        <taxon>Trichinellida</taxon>
        <taxon>Trichinellidae</taxon>
        <taxon>Trichinella</taxon>
    </lineage>
</organism>
<name>A0A0V1H940_9BILA</name>
<keyword evidence="2" id="KW-1185">Reference proteome</keyword>
<reference evidence="1 2" key="1">
    <citation type="submission" date="2015-01" db="EMBL/GenBank/DDBJ databases">
        <title>Evolution of Trichinella species and genotypes.</title>
        <authorList>
            <person name="Korhonen P.K."/>
            <person name="Edoardo P."/>
            <person name="Giuseppe L.R."/>
            <person name="Gasser R.B."/>
        </authorList>
    </citation>
    <scope>NUCLEOTIDE SEQUENCE [LARGE SCALE GENOMIC DNA]</scope>
    <source>
        <strain evidence="1">ISS1029</strain>
    </source>
</reference>
<evidence type="ECO:0000313" key="1">
    <source>
        <dbReference type="EMBL" id="KRZ06581.1"/>
    </source>
</evidence>
<sequence>MMGCCPISVAQLSSGSYYKAVTFNYKCNFLKVDYQSKFTPKMVLKCHWNQRPFMTVSDQLEYTFVHFYDIQLT</sequence>
<dbReference type="EMBL" id="JYDP01000116">
    <property type="protein sequence ID" value="KRZ06581.1"/>
    <property type="molecule type" value="Genomic_DNA"/>
</dbReference>
<comment type="caution">
    <text evidence="1">The sequence shown here is derived from an EMBL/GenBank/DDBJ whole genome shotgun (WGS) entry which is preliminary data.</text>
</comment>
<protein>
    <submittedName>
        <fullName evidence="1">Uncharacterized protein</fullName>
    </submittedName>
</protein>
<proteinExistence type="predicted"/>
<accession>A0A0V1H940</accession>
<evidence type="ECO:0000313" key="2">
    <source>
        <dbReference type="Proteomes" id="UP000055024"/>
    </source>
</evidence>
<gene>
    <name evidence="1" type="ORF">T11_4848</name>
</gene>